<name>A0AAU7VIY4_9FIRM</name>
<dbReference type="InterPro" id="IPR036593">
    <property type="entry name" value="CPE0013-like_sf"/>
</dbReference>
<proteinExistence type="predicted"/>
<gene>
    <name evidence="1" type="ORF">PRVXT_001990</name>
</gene>
<dbReference type="Gene3D" id="3.10.530.10">
    <property type="entry name" value="CPE0013-like"/>
    <property type="match status" value="1"/>
</dbReference>
<reference evidence="1" key="2">
    <citation type="submission" date="2024-06" db="EMBL/GenBank/DDBJ databases">
        <authorList>
            <person name="Petrova K.O."/>
            <person name="Toshchakov S.V."/>
            <person name="Boltjanskaja Y.V."/>
            <person name="Kevbrin V."/>
        </authorList>
    </citation>
    <scope>NUCLEOTIDE SEQUENCE</scope>
    <source>
        <strain evidence="1">Z-910T</strain>
    </source>
</reference>
<evidence type="ECO:0000313" key="1">
    <source>
        <dbReference type="EMBL" id="XBX73971.1"/>
    </source>
</evidence>
<dbReference type="Pfam" id="PF07892">
    <property type="entry name" value="DUF1667"/>
    <property type="match status" value="1"/>
</dbReference>
<dbReference type="RefSeq" id="WP_350342732.1">
    <property type="nucleotide sequence ID" value="NZ_CP158367.1"/>
</dbReference>
<dbReference type="InterPro" id="IPR012460">
    <property type="entry name" value="DUF1667"/>
</dbReference>
<protein>
    <submittedName>
        <fullName evidence="1">DUF1667 domain-containing protein</fullName>
    </submittedName>
</protein>
<dbReference type="AlphaFoldDB" id="A0AAU7VIY4"/>
<organism evidence="1">
    <name type="scientific">Proteinivorax tanatarense</name>
    <dbReference type="NCBI Taxonomy" id="1260629"/>
    <lineage>
        <taxon>Bacteria</taxon>
        <taxon>Bacillati</taxon>
        <taxon>Bacillota</taxon>
        <taxon>Clostridia</taxon>
        <taxon>Eubacteriales</taxon>
        <taxon>Proteinivoracaceae</taxon>
        <taxon>Proteinivorax</taxon>
    </lineage>
</organism>
<accession>A0AAU7VIY4</accession>
<dbReference type="EMBL" id="CP158367">
    <property type="protein sequence ID" value="XBX73971.1"/>
    <property type="molecule type" value="Genomic_DNA"/>
</dbReference>
<sequence>MTKKKMICIVCPKGCNLEVTKDDNTAEGFKVEGAICPRGKEYGIKEVTNPTRMITSTVKISGAHLPRLPVKTDKPIPKEMVMECMKEIDALKVTSPIKEQDILIENIFNTGSNIVATRSMEKI</sequence>
<reference evidence="1" key="1">
    <citation type="journal article" date="2013" name="Extremophiles">
        <title>Proteinivorax tanatarense gen. nov., sp. nov., an anaerobic, haloalkaliphilic, proteolytic bacterium isolated from a decaying algal bloom, and proposal of Proteinivoraceae fam. nov.</title>
        <authorList>
            <person name="Kevbrin V."/>
            <person name="Boltyanskaya Y."/>
            <person name="Zhilina T."/>
            <person name="Kolganova T."/>
            <person name="Lavrentjeva E."/>
            <person name="Kuznetsov B."/>
        </authorList>
    </citation>
    <scope>NUCLEOTIDE SEQUENCE</scope>
    <source>
        <strain evidence="1">Z-910T</strain>
    </source>
</reference>
<dbReference type="PANTHER" id="PTHR39450">
    <property type="entry name" value="MOLYBDOPTERIN OXIDOREDUCTASE, 4FE-4S CLUSTER-BINDING SUBUNIT"/>
    <property type="match status" value="1"/>
</dbReference>
<dbReference type="SUPFAM" id="SSF160148">
    <property type="entry name" value="CPE0013-like"/>
    <property type="match status" value="1"/>
</dbReference>
<dbReference type="PANTHER" id="PTHR39450:SF1">
    <property type="entry name" value="DUF1667 DOMAIN-CONTAINING PROTEIN"/>
    <property type="match status" value="1"/>
</dbReference>